<evidence type="ECO:0000259" key="3">
    <source>
        <dbReference type="Pfam" id="PF01764"/>
    </source>
</evidence>
<gene>
    <name evidence="4" type="ORF">CYMTET_25949</name>
</gene>
<dbReference type="Proteomes" id="UP001190700">
    <property type="component" value="Unassembled WGS sequence"/>
</dbReference>
<dbReference type="EMBL" id="LGRX02013972">
    <property type="protein sequence ID" value="KAK3265360.1"/>
    <property type="molecule type" value="Genomic_DNA"/>
</dbReference>
<comment type="caution">
    <text evidence="4">The sequence shown here is derived from an EMBL/GenBank/DDBJ whole genome shotgun (WGS) entry which is preliminary data.</text>
</comment>
<evidence type="ECO:0000313" key="4">
    <source>
        <dbReference type="EMBL" id="KAK3265360.1"/>
    </source>
</evidence>
<keyword evidence="5" id="KW-1185">Reference proteome</keyword>
<feature type="signal peptide" evidence="2">
    <location>
        <begin position="1"/>
        <end position="26"/>
    </location>
</feature>
<dbReference type="AlphaFoldDB" id="A0AAE0FT18"/>
<keyword evidence="2" id="KW-0732">Signal</keyword>
<dbReference type="InterPro" id="IPR029058">
    <property type="entry name" value="AB_hydrolase_fold"/>
</dbReference>
<evidence type="ECO:0000256" key="1">
    <source>
        <dbReference type="SAM" id="MobiDB-lite"/>
    </source>
</evidence>
<dbReference type="PANTHER" id="PTHR46023">
    <property type="entry name" value="LIPASE CLASS 3 PROTEIN-LIKE"/>
    <property type="match status" value="1"/>
</dbReference>
<feature type="region of interest" description="Disordered" evidence="1">
    <location>
        <begin position="367"/>
        <end position="469"/>
    </location>
</feature>
<dbReference type="CDD" id="cd00519">
    <property type="entry name" value="Lipase_3"/>
    <property type="match status" value="1"/>
</dbReference>
<sequence length="469" mass="51700">MATACFGALGGLAGIICLSRQLGVCATGSDEVPSPLTQREPRLVHRPPQNAFESFEIMCEAFRWAYHDTLRKWRKPYLAVALMLLYRRHALSSPNLTSGSPVAKGDEWRPKLQRLIRYTCFCRSLNHARNVEQIIVRSKTMGTEVREKDILASQVRAGILRPAYAVLRDEKQKQVVLIVRGTHSMRDTLTCLTGASHPVPHHGFVETCSAGGSEAQLVLGYAHGGMLAGARWLFNEVREVLKTALQDNAGFDLRVVGHSLGGGVSVMLTMMLRELPDFREAQCITFACPACLTLELARSCQHYVTTVINGEDVVPMVSTGALDDLRNEILSSSWQCLDPPGQGLSSRVGIWMGGLRCLEWIDQRPRAHSRERGSQSQENTEDEAGSSAQEEFVSGEEAAQAEEAEDAELQEAEVLQTLASHLLKDEQRGEGPSEQDEEFGAYPPPPRKMFSHERPPVAPSPTGDKFLPA</sequence>
<feature type="domain" description="Fungal lipase-type" evidence="3">
    <location>
        <begin position="176"/>
        <end position="319"/>
    </location>
</feature>
<dbReference type="InterPro" id="IPR002921">
    <property type="entry name" value="Fungal_lipase-type"/>
</dbReference>
<reference evidence="4 5" key="1">
    <citation type="journal article" date="2015" name="Genome Biol. Evol.">
        <title>Comparative Genomics of a Bacterivorous Green Alga Reveals Evolutionary Causalities and Consequences of Phago-Mixotrophic Mode of Nutrition.</title>
        <authorList>
            <person name="Burns J.A."/>
            <person name="Paasch A."/>
            <person name="Narechania A."/>
            <person name="Kim E."/>
        </authorList>
    </citation>
    <scope>NUCLEOTIDE SEQUENCE [LARGE SCALE GENOMIC DNA]</scope>
    <source>
        <strain evidence="4 5">PLY_AMNH</strain>
    </source>
</reference>
<dbReference type="SUPFAM" id="SSF53474">
    <property type="entry name" value="alpha/beta-Hydrolases"/>
    <property type="match status" value="1"/>
</dbReference>
<feature type="compositionally biased region" description="Basic and acidic residues" evidence="1">
    <location>
        <begin position="422"/>
        <end position="431"/>
    </location>
</feature>
<dbReference type="Pfam" id="PF01764">
    <property type="entry name" value="Lipase_3"/>
    <property type="match status" value="1"/>
</dbReference>
<dbReference type="GO" id="GO:0006629">
    <property type="term" value="P:lipid metabolic process"/>
    <property type="evidence" value="ECO:0007669"/>
    <property type="project" value="InterPro"/>
</dbReference>
<evidence type="ECO:0000256" key="2">
    <source>
        <dbReference type="SAM" id="SignalP"/>
    </source>
</evidence>
<accession>A0AAE0FT18</accession>
<organism evidence="4 5">
    <name type="scientific">Cymbomonas tetramitiformis</name>
    <dbReference type="NCBI Taxonomy" id="36881"/>
    <lineage>
        <taxon>Eukaryota</taxon>
        <taxon>Viridiplantae</taxon>
        <taxon>Chlorophyta</taxon>
        <taxon>Pyramimonadophyceae</taxon>
        <taxon>Pyramimonadales</taxon>
        <taxon>Pyramimonadaceae</taxon>
        <taxon>Cymbomonas</taxon>
    </lineage>
</organism>
<name>A0AAE0FT18_9CHLO</name>
<protein>
    <recommendedName>
        <fullName evidence="3">Fungal lipase-type domain-containing protein</fullName>
    </recommendedName>
</protein>
<proteinExistence type="predicted"/>
<feature type="compositionally biased region" description="Acidic residues" evidence="1">
    <location>
        <begin position="399"/>
        <end position="411"/>
    </location>
</feature>
<evidence type="ECO:0000313" key="5">
    <source>
        <dbReference type="Proteomes" id="UP001190700"/>
    </source>
</evidence>
<dbReference type="Gene3D" id="3.40.50.1820">
    <property type="entry name" value="alpha/beta hydrolase"/>
    <property type="match status" value="1"/>
</dbReference>
<feature type="chain" id="PRO_5042041158" description="Fungal lipase-type domain-containing protein" evidence="2">
    <location>
        <begin position="27"/>
        <end position="469"/>
    </location>
</feature>
<dbReference type="PANTHER" id="PTHR46023:SF6">
    <property type="entry name" value="LIPASE CLASS 3 FAMILY PROTEIN"/>
    <property type="match status" value="1"/>
</dbReference>